<evidence type="ECO:0000313" key="2">
    <source>
        <dbReference type="EMBL" id="CAF1203299.1"/>
    </source>
</evidence>
<gene>
    <name evidence="2" type="ORF">XAT740_LOCUS23798</name>
</gene>
<comment type="caution">
    <text evidence="2">The sequence shown here is derived from an EMBL/GenBank/DDBJ whole genome shotgun (WGS) entry which is preliminary data.</text>
</comment>
<name>A0A814WFC5_ADIRI</name>
<proteinExistence type="predicted"/>
<evidence type="ECO:0000313" key="3">
    <source>
        <dbReference type="Proteomes" id="UP000663828"/>
    </source>
</evidence>
<feature type="signal peptide" evidence="1">
    <location>
        <begin position="1"/>
        <end position="18"/>
    </location>
</feature>
<dbReference type="SUPFAM" id="SSF50911">
    <property type="entry name" value="Mannose 6-phosphate receptor domain"/>
    <property type="match status" value="1"/>
</dbReference>
<dbReference type="EMBL" id="CAJNOR010001814">
    <property type="protein sequence ID" value="CAF1203299.1"/>
    <property type="molecule type" value="Genomic_DNA"/>
</dbReference>
<reference evidence="2" key="1">
    <citation type="submission" date="2021-02" db="EMBL/GenBank/DDBJ databases">
        <authorList>
            <person name="Nowell W R."/>
        </authorList>
    </citation>
    <scope>NUCLEOTIDE SEQUENCE</scope>
</reference>
<dbReference type="AlphaFoldDB" id="A0A814WFC5"/>
<accession>A0A814WFC5</accession>
<dbReference type="Gene3D" id="2.70.130.10">
    <property type="entry name" value="Mannose-6-phosphate receptor binding domain"/>
    <property type="match status" value="1"/>
</dbReference>
<evidence type="ECO:0000256" key="1">
    <source>
        <dbReference type="SAM" id="SignalP"/>
    </source>
</evidence>
<dbReference type="InterPro" id="IPR009011">
    <property type="entry name" value="Man6P_isomerase_rcpt-bd_dom_sf"/>
</dbReference>
<protein>
    <submittedName>
        <fullName evidence="2">Uncharacterized protein</fullName>
    </submittedName>
</protein>
<sequence length="166" mass="17832">MVALKVFVYLLLLCCKRAELVSTANENIRNTDDCTYEDARFGRIDLSEVGLKDGVPAFRNLEKGDYFYSYNPCYSFTEKPLCNDVAACQIYKDGSISFPLGYNSFATWSISETGNASLIYSVGTRQLTNCSLDKKLPGLAAALIFEGVGAGVGGVCEGEGVGEGAG</sequence>
<dbReference type="Proteomes" id="UP000663828">
    <property type="component" value="Unassembled WGS sequence"/>
</dbReference>
<feature type="chain" id="PRO_5032588925" evidence="1">
    <location>
        <begin position="19"/>
        <end position="166"/>
    </location>
</feature>
<keyword evidence="3" id="KW-1185">Reference proteome</keyword>
<organism evidence="2 3">
    <name type="scientific">Adineta ricciae</name>
    <name type="common">Rotifer</name>
    <dbReference type="NCBI Taxonomy" id="249248"/>
    <lineage>
        <taxon>Eukaryota</taxon>
        <taxon>Metazoa</taxon>
        <taxon>Spiralia</taxon>
        <taxon>Gnathifera</taxon>
        <taxon>Rotifera</taxon>
        <taxon>Eurotatoria</taxon>
        <taxon>Bdelloidea</taxon>
        <taxon>Adinetida</taxon>
        <taxon>Adinetidae</taxon>
        <taxon>Adineta</taxon>
    </lineage>
</organism>
<keyword evidence="1" id="KW-0732">Signal</keyword>